<dbReference type="PANTHER" id="PTHR37984">
    <property type="entry name" value="PROTEIN CBG26694"/>
    <property type="match status" value="1"/>
</dbReference>
<dbReference type="GO" id="GO:0071897">
    <property type="term" value="P:DNA biosynthetic process"/>
    <property type="evidence" value="ECO:0007669"/>
    <property type="project" value="UniProtKB-ARBA"/>
</dbReference>
<evidence type="ECO:0000313" key="2">
    <source>
        <dbReference type="Proteomes" id="UP001187531"/>
    </source>
</evidence>
<dbReference type="EMBL" id="JAVRJZ010000008">
    <property type="protein sequence ID" value="KAK2719521.1"/>
    <property type="molecule type" value="Genomic_DNA"/>
</dbReference>
<accession>A0AA88I729</accession>
<dbReference type="InterPro" id="IPR043128">
    <property type="entry name" value="Rev_trsase/Diguanyl_cyclase"/>
</dbReference>
<organism evidence="1 2">
    <name type="scientific">Artemia franciscana</name>
    <name type="common">Brine shrimp</name>
    <name type="synonym">Artemia sanfranciscana</name>
    <dbReference type="NCBI Taxonomy" id="6661"/>
    <lineage>
        <taxon>Eukaryota</taxon>
        <taxon>Metazoa</taxon>
        <taxon>Ecdysozoa</taxon>
        <taxon>Arthropoda</taxon>
        <taxon>Crustacea</taxon>
        <taxon>Branchiopoda</taxon>
        <taxon>Anostraca</taxon>
        <taxon>Artemiidae</taxon>
        <taxon>Artemia</taxon>
    </lineage>
</organism>
<protein>
    <recommendedName>
        <fullName evidence="3">Reverse transcriptase</fullName>
    </recommendedName>
</protein>
<proteinExistence type="predicted"/>
<comment type="caution">
    <text evidence="1">The sequence shown here is derived from an EMBL/GenBank/DDBJ whole genome shotgun (WGS) entry which is preliminary data.</text>
</comment>
<dbReference type="Proteomes" id="UP001187531">
    <property type="component" value="Unassembled WGS sequence"/>
</dbReference>
<evidence type="ECO:0000313" key="1">
    <source>
        <dbReference type="EMBL" id="KAK2719521.1"/>
    </source>
</evidence>
<gene>
    <name evidence="1" type="ORF">QYM36_005113</name>
</gene>
<dbReference type="SUPFAM" id="SSF56672">
    <property type="entry name" value="DNA/RNA polymerases"/>
    <property type="match status" value="1"/>
</dbReference>
<dbReference type="InterPro" id="IPR043502">
    <property type="entry name" value="DNA/RNA_pol_sf"/>
</dbReference>
<dbReference type="PANTHER" id="PTHR37984:SF7">
    <property type="entry name" value="INTEGRASE CATALYTIC DOMAIN-CONTAINING PROTEIN"/>
    <property type="match status" value="1"/>
</dbReference>
<dbReference type="Gene3D" id="3.10.10.10">
    <property type="entry name" value="HIV Type 1 Reverse Transcriptase, subunit A, domain 1"/>
    <property type="match status" value="1"/>
</dbReference>
<name>A0AA88I729_ARTSF</name>
<dbReference type="AlphaFoldDB" id="A0AA88I729"/>
<dbReference type="InterPro" id="IPR050951">
    <property type="entry name" value="Retrovirus_Pol_polyprotein"/>
</dbReference>
<dbReference type="Gene3D" id="3.30.70.270">
    <property type="match status" value="1"/>
</dbReference>
<keyword evidence="2" id="KW-1185">Reference proteome</keyword>
<evidence type="ECO:0008006" key="3">
    <source>
        <dbReference type="Google" id="ProtNLM"/>
    </source>
</evidence>
<sequence>MLLPNPEITKAKQRHTSYCVGIPVRETCTDGVVPKVHAAVKIPSALRDKLKAELDKMEKDACHQEETLLTQYVNSMVAVPTKDGTLRLCIDPVDLNESIRRPNYPIPKLEASTSNLHGAKYFTKLDLRSRYWLLSLDEESSDLTTFNTIFGRYR</sequence>
<reference evidence="1" key="1">
    <citation type="submission" date="2023-07" db="EMBL/GenBank/DDBJ databases">
        <title>Chromosome-level genome assembly of Artemia franciscana.</title>
        <authorList>
            <person name="Jo E."/>
        </authorList>
    </citation>
    <scope>NUCLEOTIDE SEQUENCE</scope>
    <source>
        <tissue evidence="1">Whole body</tissue>
    </source>
</reference>